<gene>
    <name evidence="1" type="ORF">ID47_07410</name>
</gene>
<protein>
    <recommendedName>
        <fullName evidence="3">Conjugal transfer protein TraD</fullName>
    </recommendedName>
</protein>
<evidence type="ECO:0000313" key="2">
    <source>
        <dbReference type="Proteomes" id="UP000028926"/>
    </source>
</evidence>
<dbReference type="HOGENOM" id="CLU_171653_0_0_5"/>
<organism evidence="1 2">
    <name type="scientific">Candidatus Odyssella acanthamoebae</name>
    <dbReference type="NCBI Taxonomy" id="91604"/>
    <lineage>
        <taxon>Bacteria</taxon>
        <taxon>Pseudomonadati</taxon>
        <taxon>Pseudomonadota</taxon>
        <taxon>Alphaproteobacteria</taxon>
        <taxon>Holosporales</taxon>
        <taxon>Candidatus Paracaedibacteraceae</taxon>
        <taxon>Candidatus Odyssella</taxon>
    </lineage>
</organism>
<accession>A0A077AX82</accession>
<keyword evidence="2" id="KW-1185">Reference proteome</keyword>
<proteinExistence type="predicted"/>
<name>A0A077AX82_9PROT</name>
<sequence>MKAKQKLYQMNNRSGLAANGFRKARTRTLIQLGGLIEKAGLLDAIGLIPGSDLQKDPLKQPLALSLLGALLEIKQDLQTDQVSLEMWKLKAQEFLNEGNKILGDFSREDEKG</sequence>
<reference evidence="1 2" key="1">
    <citation type="submission" date="2014-07" db="EMBL/GenBank/DDBJ databases">
        <title>Comparative genomic insights into amoeba endosymbionts belonging to the families of Holosporaceae and Candidatus Midichloriaceae within Rickettsiales.</title>
        <authorList>
            <person name="Wang Z."/>
            <person name="Wu M."/>
        </authorList>
    </citation>
    <scope>NUCLEOTIDE SEQUENCE [LARGE SCALE GENOMIC DNA]</scope>
    <source>
        <strain evidence="1">PRA3</strain>
    </source>
</reference>
<dbReference type="EMBL" id="CP008941">
    <property type="protein sequence ID" value="AIK96589.1"/>
    <property type="molecule type" value="Genomic_DNA"/>
</dbReference>
<dbReference type="Pfam" id="PF06412">
    <property type="entry name" value="TraD"/>
    <property type="match status" value="1"/>
</dbReference>
<evidence type="ECO:0008006" key="3">
    <source>
        <dbReference type="Google" id="ProtNLM"/>
    </source>
</evidence>
<evidence type="ECO:0000313" key="1">
    <source>
        <dbReference type="EMBL" id="AIK96589.1"/>
    </source>
</evidence>
<dbReference type="AlphaFoldDB" id="A0A077AX82"/>
<dbReference type="Proteomes" id="UP000028926">
    <property type="component" value="Chromosome"/>
</dbReference>
<dbReference type="KEGG" id="paca:ID47_07410"/>
<dbReference type="eggNOG" id="ENOG50301UK">
    <property type="taxonomic scope" value="Bacteria"/>
</dbReference>
<dbReference type="InterPro" id="IPR009444">
    <property type="entry name" value="Conjugal_tfr_TraD_a-type"/>
</dbReference>
<dbReference type="STRING" id="91604.ID47_07410"/>